<dbReference type="Proteomes" id="UP000738376">
    <property type="component" value="Unassembled WGS sequence"/>
</dbReference>
<keyword evidence="3" id="KW-1185">Reference proteome</keyword>
<gene>
    <name evidence="2" type="ORF">HC246_17235</name>
</gene>
<evidence type="ECO:0000313" key="3">
    <source>
        <dbReference type="Proteomes" id="UP000738376"/>
    </source>
</evidence>
<feature type="transmembrane region" description="Helical" evidence="1">
    <location>
        <begin position="12"/>
        <end position="30"/>
    </location>
</feature>
<keyword evidence="1" id="KW-0472">Membrane</keyword>
<protein>
    <submittedName>
        <fullName evidence="2">Uncharacterized protein</fullName>
    </submittedName>
</protein>
<comment type="caution">
    <text evidence="2">The sequence shown here is derived from an EMBL/GenBank/DDBJ whole genome shotgun (WGS) entry which is preliminary data.</text>
</comment>
<organism evidence="2 3">
    <name type="scientific">Pseudanabaena yagii GIHE-NHR1</name>
    <dbReference type="NCBI Taxonomy" id="2722753"/>
    <lineage>
        <taxon>Bacteria</taxon>
        <taxon>Bacillati</taxon>
        <taxon>Cyanobacteriota</taxon>
        <taxon>Cyanophyceae</taxon>
        <taxon>Pseudanabaenales</taxon>
        <taxon>Pseudanabaenaceae</taxon>
        <taxon>Pseudanabaena</taxon>
        <taxon>Pseudanabaena yagii</taxon>
    </lineage>
</organism>
<accession>A0ABX1LY82</accession>
<proteinExistence type="predicted"/>
<keyword evidence="1" id="KW-1133">Transmembrane helix</keyword>
<evidence type="ECO:0000256" key="1">
    <source>
        <dbReference type="SAM" id="Phobius"/>
    </source>
</evidence>
<keyword evidence="1" id="KW-0812">Transmembrane</keyword>
<evidence type="ECO:0000313" key="2">
    <source>
        <dbReference type="EMBL" id="NMF59714.1"/>
    </source>
</evidence>
<name>A0ABX1LY82_9CYAN</name>
<reference evidence="2 3" key="1">
    <citation type="submission" date="2020-03" db="EMBL/GenBank/DDBJ databases">
        <title>Draft Genome Sequence of 2-Methylisoborneol Producing Pseudanabaena yagii Strain GIHE-NHR1 Isolated from North Han River in South Korea.</title>
        <authorList>
            <person name="Jeong J."/>
        </authorList>
    </citation>
    <scope>NUCLEOTIDE SEQUENCE [LARGE SCALE GENOMIC DNA]</scope>
    <source>
        <strain evidence="2 3">GIHE-NHR1</strain>
    </source>
</reference>
<sequence>MKSLCSYSLSKFNSLSIFTIVFSLLIFLFGKEVGGENYVKNNQGLTGVWTDDYSLVFEITPYSCTVSNRLKANQIEATYPNGKIVDGNSLFIIQKGNSLISPQVKLTSQSSPNIYLNVFSSGSVTKDRIVFSQFSTIQTFLVATITLTGNISDDGNKIVGMAVCKPSMSSQIIQEKFQLSRRPENQLDLINLLALFSSFQSFP</sequence>
<dbReference type="RefSeq" id="WP_169364711.1">
    <property type="nucleotide sequence ID" value="NZ_JAAVJL010000002.1"/>
</dbReference>
<dbReference type="EMBL" id="JAAVJL010000002">
    <property type="protein sequence ID" value="NMF59714.1"/>
    <property type="molecule type" value="Genomic_DNA"/>
</dbReference>